<protein>
    <submittedName>
        <fullName evidence="2">Uncharacterized protein</fullName>
    </submittedName>
</protein>
<keyword evidence="1" id="KW-0472">Membrane</keyword>
<evidence type="ECO:0000256" key="1">
    <source>
        <dbReference type="SAM" id="Phobius"/>
    </source>
</evidence>
<reference evidence="2 3" key="1">
    <citation type="submission" date="2022-03" db="EMBL/GenBank/DDBJ databases">
        <title>Genome data of Colletotrichum spp.</title>
        <authorList>
            <person name="Utami Y.D."/>
            <person name="Hiruma K."/>
        </authorList>
    </citation>
    <scope>NUCLEOTIDE SEQUENCE [LARGE SCALE GENOMIC DNA]</scope>
    <source>
        <strain evidence="2 3">MAFF 239500</strain>
    </source>
</reference>
<dbReference type="Proteomes" id="UP001055115">
    <property type="component" value="Unassembled WGS sequence"/>
</dbReference>
<evidence type="ECO:0000313" key="3">
    <source>
        <dbReference type="Proteomes" id="UP001055115"/>
    </source>
</evidence>
<proteinExistence type="predicted"/>
<keyword evidence="1" id="KW-0812">Transmembrane</keyword>
<dbReference type="AlphaFoldDB" id="A0AA37L972"/>
<name>A0AA37L972_9PEZI</name>
<accession>A0AA37L972</accession>
<feature type="transmembrane region" description="Helical" evidence="1">
    <location>
        <begin position="55"/>
        <end position="83"/>
    </location>
</feature>
<sequence length="166" mass="18752">MCGHVMRGRFTAHCSECGIDYTTAWPYQTRVCVLVLITLAFMWMHPVIANTVKRAIWMVVKPLAILIGWASVAVVCFLIFLFIDGPKMIAILLTPDSRENVNILGVDVENNTKLNTIWSHLHNDEDQIIPGGVFDKKYKPFLPSRNLKLSGPRQQKALTRKRGVSC</sequence>
<dbReference type="RefSeq" id="XP_049124075.1">
    <property type="nucleotide sequence ID" value="XM_049268118.1"/>
</dbReference>
<keyword evidence="1" id="KW-1133">Transmembrane helix</keyword>
<gene>
    <name evidence="2" type="ORF">ColSpa_01906</name>
</gene>
<organism evidence="2 3">
    <name type="scientific">Colletotrichum spaethianum</name>
    <dbReference type="NCBI Taxonomy" id="700344"/>
    <lineage>
        <taxon>Eukaryota</taxon>
        <taxon>Fungi</taxon>
        <taxon>Dikarya</taxon>
        <taxon>Ascomycota</taxon>
        <taxon>Pezizomycotina</taxon>
        <taxon>Sordariomycetes</taxon>
        <taxon>Hypocreomycetidae</taxon>
        <taxon>Glomerellales</taxon>
        <taxon>Glomerellaceae</taxon>
        <taxon>Colletotrichum</taxon>
        <taxon>Colletotrichum spaethianum species complex</taxon>
    </lineage>
</organism>
<dbReference type="EMBL" id="BQXU01000003">
    <property type="protein sequence ID" value="GKT41725.1"/>
    <property type="molecule type" value="Genomic_DNA"/>
</dbReference>
<evidence type="ECO:0000313" key="2">
    <source>
        <dbReference type="EMBL" id="GKT41725.1"/>
    </source>
</evidence>
<keyword evidence="3" id="KW-1185">Reference proteome</keyword>
<comment type="caution">
    <text evidence="2">The sequence shown here is derived from an EMBL/GenBank/DDBJ whole genome shotgun (WGS) entry which is preliminary data.</text>
</comment>
<feature type="transmembrane region" description="Helical" evidence="1">
    <location>
        <begin position="31"/>
        <end position="49"/>
    </location>
</feature>
<dbReference type="GeneID" id="73322708"/>